<evidence type="ECO:0000256" key="7">
    <source>
        <dbReference type="PIRSR" id="PIRSR618044-1"/>
    </source>
</evidence>
<evidence type="ECO:0000256" key="4">
    <source>
        <dbReference type="ARBA" id="ARBA00022960"/>
    </source>
</evidence>
<evidence type="ECO:0000256" key="1">
    <source>
        <dbReference type="ARBA" id="ARBA00007164"/>
    </source>
</evidence>
<evidence type="ECO:0000256" key="3">
    <source>
        <dbReference type="ARBA" id="ARBA00022801"/>
    </source>
</evidence>
<dbReference type="Proteomes" id="UP000515860">
    <property type="component" value="Chromosome"/>
</dbReference>
<keyword evidence="12" id="KW-0645">Protease</keyword>
<dbReference type="GO" id="GO:0009252">
    <property type="term" value="P:peptidoglycan biosynthetic process"/>
    <property type="evidence" value="ECO:0007669"/>
    <property type="project" value="UniProtKB-KW"/>
</dbReference>
<keyword evidence="5" id="KW-0573">Peptidoglycan synthesis</keyword>
<dbReference type="EMBL" id="CP060635">
    <property type="protein sequence ID" value="QNM09575.1"/>
    <property type="molecule type" value="Genomic_DNA"/>
</dbReference>
<dbReference type="PANTHER" id="PTHR21581">
    <property type="entry name" value="D-ALANYL-D-ALANINE CARBOXYPEPTIDASE"/>
    <property type="match status" value="1"/>
</dbReference>
<feature type="transmembrane region" description="Helical" evidence="10">
    <location>
        <begin position="12"/>
        <end position="36"/>
    </location>
</feature>
<keyword evidence="4" id="KW-0133">Cell shape</keyword>
<dbReference type="RefSeq" id="WP_118644540.1">
    <property type="nucleotide sequence ID" value="NZ_CP060635.1"/>
</dbReference>
<feature type="domain" description="Peptidase S11 D-alanyl-D-alanine carboxypeptidase A N-terminal" evidence="11">
    <location>
        <begin position="94"/>
        <end position="323"/>
    </location>
</feature>
<evidence type="ECO:0000313" key="13">
    <source>
        <dbReference type="Proteomes" id="UP000515860"/>
    </source>
</evidence>
<dbReference type="Gene3D" id="3.40.710.10">
    <property type="entry name" value="DD-peptidase/beta-lactamase superfamily"/>
    <property type="match status" value="1"/>
</dbReference>
<dbReference type="GO" id="GO:0071555">
    <property type="term" value="P:cell wall organization"/>
    <property type="evidence" value="ECO:0007669"/>
    <property type="project" value="UniProtKB-KW"/>
</dbReference>
<keyword evidence="10" id="KW-0812">Transmembrane</keyword>
<dbReference type="InterPro" id="IPR001967">
    <property type="entry name" value="Peptidase_S11_N"/>
</dbReference>
<dbReference type="GO" id="GO:0008360">
    <property type="term" value="P:regulation of cell shape"/>
    <property type="evidence" value="ECO:0007669"/>
    <property type="project" value="UniProtKB-KW"/>
</dbReference>
<keyword evidence="13" id="KW-1185">Reference proteome</keyword>
<reference evidence="12 13" key="1">
    <citation type="submission" date="2020-08" db="EMBL/GenBank/DDBJ databases">
        <authorList>
            <person name="Liu C."/>
            <person name="Sun Q."/>
        </authorList>
    </citation>
    <scope>NUCLEOTIDE SEQUENCE [LARGE SCALE GENOMIC DNA]</scope>
    <source>
        <strain evidence="12 13">NSJ-29</strain>
    </source>
</reference>
<keyword evidence="10" id="KW-1133">Transmembrane helix</keyword>
<proteinExistence type="inferred from homology"/>
<evidence type="ECO:0000256" key="8">
    <source>
        <dbReference type="PIRSR" id="PIRSR618044-2"/>
    </source>
</evidence>
<dbReference type="AlphaFoldDB" id="A0A7G9GFJ3"/>
<keyword evidence="3" id="KW-0378">Hydrolase</keyword>
<feature type="active site" description="Acyl-ester intermediate" evidence="7">
    <location>
        <position position="119"/>
    </location>
</feature>
<keyword evidence="2" id="KW-0732">Signal</keyword>
<dbReference type="PANTHER" id="PTHR21581:SF26">
    <property type="entry name" value="D-ALANYL-D-ALANINE ENDOPEPTIDASE"/>
    <property type="match status" value="1"/>
</dbReference>
<organism evidence="12 13">
    <name type="scientific">Wansuia hejianensis</name>
    <dbReference type="NCBI Taxonomy" id="2763667"/>
    <lineage>
        <taxon>Bacteria</taxon>
        <taxon>Bacillati</taxon>
        <taxon>Bacillota</taxon>
        <taxon>Clostridia</taxon>
        <taxon>Lachnospirales</taxon>
        <taxon>Lachnospiraceae</taxon>
        <taxon>Wansuia</taxon>
    </lineage>
</organism>
<dbReference type="InterPro" id="IPR012338">
    <property type="entry name" value="Beta-lactam/transpept-like"/>
</dbReference>
<accession>A0A7G9GFJ3</accession>
<dbReference type="KEGG" id="whj:H9Q79_04605"/>
<name>A0A7G9GFJ3_9FIRM</name>
<evidence type="ECO:0000313" key="12">
    <source>
        <dbReference type="EMBL" id="QNM09575.1"/>
    </source>
</evidence>
<dbReference type="GO" id="GO:0006508">
    <property type="term" value="P:proteolysis"/>
    <property type="evidence" value="ECO:0007669"/>
    <property type="project" value="InterPro"/>
</dbReference>
<keyword evidence="10" id="KW-0472">Membrane</keyword>
<keyword evidence="12" id="KW-0121">Carboxypeptidase</keyword>
<feature type="active site" description="Proton acceptor" evidence="7">
    <location>
        <position position="122"/>
    </location>
</feature>
<dbReference type="Pfam" id="PF00768">
    <property type="entry name" value="Peptidase_S11"/>
    <property type="match status" value="1"/>
</dbReference>
<dbReference type="PRINTS" id="PR00725">
    <property type="entry name" value="DADACBPTASE1"/>
</dbReference>
<keyword evidence="6" id="KW-0961">Cell wall biogenesis/degradation</keyword>
<dbReference type="InterPro" id="IPR018044">
    <property type="entry name" value="Peptidase_S11"/>
</dbReference>
<feature type="binding site" evidence="8">
    <location>
        <position position="292"/>
    </location>
    <ligand>
        <name>substrate</name>
    </ligand>
</feature>
<dbReference type="SUPFAM" id="SSF56601">
    <property type="entry name" value="beta-lactamase/transpeptidase-like"/>
    <property type="match status" value="1"/>
</dbReference>
<evidence type="ECO:0000259" key="11">
    <source>
        <dbReference type="Pfam" id="PF00768"/>
    </source>
</evidence>
<evidence type="ECO:0000256" key="9">
    <source>
        <dbReference type="RuleBase" id="RU004016"/>
    </source>
</evidence>
<comment type="similarity">
    <text evidence="1 9">Belongs to the peptidase S11 family.</text>
</comment>
<evidence type="ECO:0000256" key="10">
    <source>
        <dbReference type="SAM" id="Phobius"/>
    </source>
</evidence>
<protein>
    <submittedName>
        <fullName evidence="12">D-alanyl-D-alanine carboxypeptidase</fullName>
    </submittedName>
</protein>
<evidence type="ECO:0000256" key="5">
    <source>
        <dbReference type="ARBA" id="ARBA00022984"/>
    </source>
</evidence>
<gene>
    <name evidence="12" type="ORF">H9Q79_04605</name>
</gene>
<feature type="active site" evidence="7">
    <location>
        <position position="176"/>
    </location>
</feature>
<sequence>MKSTDNRKNIHILNRVLIGTVICIVVLFAIFVILLIKQDREMDLSQSYSPQAAENSGKGSEFSLQKAPAFASGLCVSEGAVVLPDVMLQGNTEKGLLFNLDTGEALFAQGIYDQAYPASITKIMTAILAVKYGTMEDQVVMAEGDFALEEGSQVSGMAAGDIVTMDQLFHALVVYSANDAAMAIARQIGGTVDHFVEMMNEEALALGMTGTHFINPHGLHDGSHYTTAYDVYLMLNEAFRYSAFTDAIQMNMYHLKVTRGDGSQVSFRLDSTDKYLTGEKTAPKNVNLLGGKTGTTSEAGACLAIIAQNAYGVPYMAVILNADNRSILYEDMNKLLMQINS</sequence>
<evidence type="ECO:0000256" key="6">
    <source>
        <dbReference type="ARBA" id="ARBA00023316"/>
    </source>
</evidence>
<dbReference type="GO" id="GO:0009002">
    <property type="term" value="F:serine-type D-Ala-D-Ala carboxypeptidase activity"/>
    <property type="evidence" value="ECO:0007669"/>
    <property type="project" value="InterPro"/>
</dbReference>
<evidence type="ECO:0000256" key="2">
    <source>
        <dbReference type="ARBA" id="ARBA00022729"/>
    </source>
</evidence>